<evidence type="ECO:0000256" key="3">
    <source>
        <dbReference type="ARBA" id="ARBA00022771"/>
    </source>
</evidence>
<proteinExistence type="predicted"/>
<feature type="compositionally biased region" description="Low complexity" evidence="6">
    <location>
        <begin position="29"/>
        <end position="48"/>
    </location>
</feature>
<dbReference type="AlphaFoldDB" id="A0A0W0DBP8"/>
<dbReference type="GO" id="GO:0000981">
    <property type="term" value="F:DNA-binding transcription factor activity, RNA polymerase II-specific"/>
    <property type="evidence" value="ECO:0007669"/>
    <property type="project" value="TreeGrafter"/>
</dbReference>
<dbReference type="VEuPathDB" id="FungiDB:CAGL0K04697g"/>
<dbReference type="SUPFAM" id="SSF57667">
    <property type="entry name" value="beta-beta-alpha zinc fingers"/>
    <property type="match status" value="1"/>
</dbReference>
<keyword evidence="3 5" id="KW-0863">Zinc-finger</keyword>
<evidence type="ECO:0000256" key="5">
    <source>
        <dbReference type="PROSITE-ProRule" id="PRU00042"/>
    </source>
</evidence>
<name>A0A0W0DBP8_CANGB</name>
<accession>A0A0W0DBP8</accession>
<evidence type="ECO:0000256" key="2">
    <source>
        <dbReference type="ARBA" id="ARBA00022737"/>
    </source>
</evidence>
<dbReference type="Proteomes" id="UP000054886">
    <property type="component" value="Unassembled WGS sequence"/>
</dbReference>
<reference evidence="8 9" key="1">
    <citation type="submission" date="2015-10" db="EMBL/GenBank/DDBJ databases">
        <title>Draft genomes sequences of Candida glabrata isolates 1A, 1B, 2A, 2B, 3A and 3B.</title>
        <authorList>
            <person name="Haavelsrud O.E."/>
            <person name="Gaustad P."/>
        </authorList>
    </citation>
    <scope>NUCLEOTIDE SEQUENCE [LARGE SCALE GENOMIC DNA]</scope>
    <source>
        <strain evidence="8">910700640</strain>
    </source>
</reference>
<evidence type="ECO:0000256" key="6">
    <source>
        <dbReference type="SAM" id="MobiDB-lite"/>
    </source>
</evidence>
<keyword evidence="2" id="KW-0677">Repeat</keyword>
<dbReference type="PROSITE" id="PS50157">
    <property type="entry name" value="ZINC_FINGER_C2H2_2"/>
    <property type="match status" value="1"/>
</dbReference>
<dbReference type="PANTHER" id="PTHR24408:SF58">
    <property type="entry name" value="TRANSCRIPTION FACTOR (TFIIIA), PUTATIVE (AFU_ORTHOLOGUE AFUA_1G05150)-RELATED"/>
    <property type="match status" value="1"/>
</dbReference>
<feature type="domain" description="C2H2-type" evidence="7">
    <location>
        <begin position="351"/>
        <end position="378"/>
    </location>
</feature>
<dbReference type="VEuPathDB" id="FungiDB:GWK60_K04543"/>
<dbReference type="VEuPathDB" id="FungiDB:B1J91_K04697g"/>
<dbReference type="EMBL" id="LLZZ01000172">
    <property type="protein sequence ID" value="KTA96497.1"/>
    <property type="molecule type" value="Genomic_DNA"/>
</dbReference>
<dbReference type="PROSITE" id="PS00028">
    <property type="entry name" value="ZINC_FINGER_C2H2_1"/>
    <property type="match status" value="1"/>
</dbReference>
<evidence type="ECO:0000313" key="9">
    <source>
        <dbReference type="Proteomes" id="UP000054886"/>
    </source>
</evidence>
<dbReference type="GO" id="GO:0043565">
    <property type="term" value="F:sequence-specific DNA binding"/>
    <property type="evidence" value="ECO:0007669"/>
    <property type="project" value="TreeGrafter"/>
</dbReference>
<dbReference type="VEuPathDB" id="FungiDB:GVI51_K04543"/>
<dbReference type="InterPro" id="IPR036236">
    <property type="entry name" value="Znf_C2H2_sf"/>
</dbReference>
<keyword evidence="4" id="KW-0862">Zinc</keyword>
<feature type="region of interest" description="Disordered" evidence="6">
    <location>
        <begin position="28"/>
        <end position="48"/>
    </location>
</feature>
<sequence length="515" mass="57976">MTSVLSTIKILDTKTLNTVSEERSKSMHTNNFFTGNSTNSTLSPTNSISQNSQQTIISALTPQATNNYKTQTLVNCQNDSRYSYYNSASVIDRPKLKLPPISSLDNFVKTNIYNDSRLRNDTRMVRTVSVPYSATYDKKQVNPQIASNNTSTQGAPTHAVNRNVYTTDYRPLIKSEFSPTSLPTYLPLDTNTSRRESVYLATLKSSSSSPTPSCGSAIKNSPPTYHVCPNILPSSDTCSSTNSSTTTNVSYRTSYYLPSNNTSFRSVSFTNKNVNTSNESLTEINTLAGSIPNTTLPSSNNMTLQEINLKKALLADYSKTKKKRQCPICHKYFANLSTHKSTHLTSQDRPHKCIICQRGFARNNDLIRHRKRHWKDDIQNIANLGNTNQQCQNTIQGQRALKKNQLIQLHQIKCAFKCPYNANLIEVDLELNSPETSNSVLEFTPMDCHPTGVFSRCDTFKNHLKALHFEYPQKTKREQRSQVPGKCKHCGMKFPNVDIWLNQHVGKSCGFRYHS</sequence>
<protein>
    <submittedName>
        <fullName evidence="8">Zinc finger protein STP4</fullName>
    </submittedName>
</protein>
<dbReference type="InterPro" id="IPR013087">
    <property type="entry name" value="Znf_C2H2_type"/>
</dbReference>
<comment type="caution">
    <text evidence="8">The sequence shown here is derived from an EMBL/GenBank/DDBJ whole genome shotgun (WGS) entry which is preliminary data.</text>
</comment>
<gene>
    <name evidence="8" type="ORF">AO440_003454</name>
</gene>
<dbReference type="PANTHER" id="PTHR24408">
    <property type="entry name" value="ZINC FINGER PROTEIN"/>
    <property type="match status" value="1"/>
</dbReference>
<evidence type="ECO:0000256" key="4">
    <source>
        <dbReference type="ARBA" id="ARBA00022833"/>
    </source>
</evidence>
<dbReference type="Gene3D" id="3.30.160.60">
    <property type="entry name" value="Classic Zinc Finger"/>
    <property type="match status" value="1"/>
</dbReference>
<dbReference type="GO" id="GO:0005634">
    <property type="term" value="C:nucleus"/>
    <property type="evidence" value="ECO:0007669"/>
    <property type="project" value="TreeGrafter"/>
</dbReference>
<dbReference type="SMART" id="SM00355">
    <property type="entry name" value="ZnF_C2H2"/>
    <property type="match status" value="2"/>
</dbReference>
<evidence type="ECO:0000259" key="7">
    <source>
        <dbReference type="PROSITE" id="PS50157"/>
    </source>
</evidence>
<evidence type="ECO:0000256" key="1">
    <source>
        <dbReference type="ARBA" id="ARBA00022723"/>
    </source>
</evidence>
<evidence type="ECO:0000313" key="8">
    <source>
        <dbReference type="EMBL" id="KTA96497.1"/>
    </source>
</evidence>
<keyword evidence="1" id="KW-0479">Metal-binding</keyword>
<organism evidence="8 9">
    <name type="scientific">Candida glabrata</name>
    <name type="common">Yeast</name>
    <name type="synonym">Torulopsis glabrata</name>
    <dbReference type="NCBI Taxonomy" id="5478"/>
    <lineage>
        <taxon>Eukaryota</taxon>
        <taxon>Fungi</taxon>
        <taxon>Dikarya</taxon>
        <taxon>Ascomycota</taxon>
        <taxon>Saccharomycotina</taxon>
        <taxon>Saccharomycetes</taxon>
        <taxon>Saccharomycetales</taxon>
        <taxon>Saccharomycetaceae</taxon>
        <taxon>Nakaseomyces</taxon>
    </lineage>
</organism>
<dbReference type="GO" id="GO:0008270">
    <property type="term" value="F:zinc ion binding"/>
    <property type="evidence" value="ECO:0007669"/>
    <property type="project" value="UniProtKB-KW"/>
</dbReference>